<dbReference type="AlphaFoldDB" id="A0ABD2YS74"/>
<organism evidence="2 3">
    <name type="scientific">Cinchona calisaya</name>
    <dbReference type="NCBI Taxonomy" id="153742"/>
    <lineage>
        <taxon>Eukaryota</taxon>
        <taxon>Viridiplantae</taxon>
        <taxon>Streptophyta</taxon>
        <taxon>Embryophyta</taxon>
        <taxon>Tracheophyta</taxon>
        <taxon>Spermatophyta</taxon>
        <taxon>Magnoliopsida</taxon>
        <taxon>eudicotyledons</taxon>
        <taxon>Gunneridae</taxon>
        <taxon>Pentapetalae</taxon>
        <taxon>asterids</taxon>
        <taxon>lamiids</taxon>
        <taxon>Gentianales</taxon>
        <taxon>Rubiaceae</taxon>
        <taxon>Cinchonoideae</taxon>
        <taxon>Cinchoneae</taxon>
        <taxon>Cinchona</taxon>
    </lineage>
</organism>
<dbReference type="Pfam" id="PF14223">
    <property type="entry name" value="Retrotran_gag_2"/>
    <property type="match status" value="1"/>
</dbReference>
<keyword evidence="3" id="KW-1185">Reference proteome</keyword>
<gene>
    <name evidence="2" type="ORF">ACH5RR_028256</name>
</gene>
<reference evidence="2 3" key="1">
    <citation type="submission" date="2024-11" db="EMBL/GenBank/DDBJ databases">
        <title>A near-complete genome assembly of Cinchona calisaya.</title>
        <authorList>
            <person name="Lian D.C."/>
            <person name="Zhao X.W."/>
            <person name="Wei L."/>
        </authorList>
    </citation>
    <scope>NUCLEOTIDE SEQUENCE [LARGE SCALE GENOMIC DNA]</scope>
    <source>
        <tissue evidence="2">Nenye</tissue>
    </source>
</reference>
<comment type="caution">
    <text evidence="2">The sequence shown here is derived from an EMBL/GenBank/DDBJ whole genome shotgun (WGS) entry which is preliminary data.</text>
</comment>
<evidence type="ECO:0000313" key="3">
    <source>
        <dbReference type="Proteomes" id="UP001630127"/>
    </source>
</evidence>
<protein>
    <submittedName>
        <fullName evidence="2">Uncharacterized protein</fullName>
    </submittedName>
</protein>
<dbReference type="PANTHER" id="PTHR35317:SF11">
    <property type="entry name" value="CCHC-TYPE DOMAIN-CONTAINING PROTEIN"/>
    <property type="match status" value="1"/>
</dbReference>
<feature type="compositionally biased region" description="Gly residues" evidence="1">
    <location>
        <begin position="142"/>
        <end position="151"/>
    </location>
</feature>
<dbReference type="PANTHER" id="PTHR35317">
    <property type="entry name" value="OS04G0629600 PROTEIN"/>
    <property type="match status" value="1"/>
</dbReference>
<proteinExistence type="predicted"/>
<evidence type="ECO:0000313" key="2">
    <source>
        <dbReference type="EMBL" id="KAL3508855.1"/>
    </source>
</evidence>
<name>A0ABD2YS74_9GENT</name>
<feature type="compositionally biased region" description="Low complexity" evidence="1">
    <location>
        <begin position="152"/>
        <end position="169"/>
    </location>
</feature>
<sequence>MANVRKIKLQEFRSQYEFAQMKSTEPVKDFIDRISDLANDMRINSEVLEKVKVVEKILRSLSTKFHTKKTVLEATKDLNTLKLDVLEGELITYEMPLNQQTADTVVEALQVKVDQPKQKEETVNLDKANERGQNFRGRGRGGRGNFQGRGRGNFNYQQRNNNGNFTRDR</sequence>
<accession>A0ABD2YS74</accession>
<dbReference type="EMBL" id="JBJUIK010000012">
    <property type="protein sequence ID" value="KAL3508855.1"/>
    <property type="molecule type" value="Genomic_DNA"/>
</dbReference>
<feature type="region of interest" description="Disordered" evidence="1">
    <location>
        <begin position="130"/>
        <end position="169"/>
    </location>
</feature>
<dbReference type="Proteomes" id="UP001630127">
    <property type="component" value="Unassembled WGS sequence"/>
</dbReference>
<evidence type="ECO:0000256" key="1">
    <source>
        <dbReference type="SAM" id="MobiDB-lite"/>
    </source>
</evidence>